<comment type="caution">
    <text evidence="3">The sequence shown here is derived from an EMBL/GenBank/DDBJ whole genome shotgun (WGS) entry which is preliminary data.</text>
</comment>
<evidence type="ECO:0000313" key="4">
    <source>
        <dbReference type="Proteomes" id="UP000254771"/>
    </source>
</evidence>
<dbReference type="EMBL" id="QFXE01000002">
    <property type="protein sequence ID" value="RDH88153.1"/>
    <property type="molecule type" value="Genomic_DNA"/>
</dbReference>
<organism evidence="3 4">
    <name type="scientific">endosymbiont of Escarpia spicata</name>
    <dbReference type="NCBI Taxonomy" id="2200908"/>
    <lineage>
        <taxon>Bacteria</taxon>
        <taxon>Pseudomonadati</taxon>
        <taxon>Pseudomonadota</taxon>
        <taxon>Gammaproteobacteria</taxon>
        <taxon>sulfur-oxidizing symbionts</taxon>
    </lineage>
</organism>
<keyword evidence="1" id="KW-0732">Signal</keyword>
<feature type="domain" description="M23ase beta-sheet core" evidence="2">
    <location>
        <begin position="175"/>
        <end position="270"/>
    </location>
</feature>
<protein>
    <submittedName>
        <fullName evidence="3">Peptidase M23</fullName>
    </submittedName>
</protein>
<dbReference type="SUPFAM" id="SSF51261">
    <property type="entry name" value="Duplicated hybrid motif"/>
    <property type="match status" value="1"/>
</dbReference>
<proteinExistence type="predicted"/>
<sequence length="280" mass="29962">MGIRNSGVLPFLQALMFMLFVGAASAASESLTLKGDLVQGGMAIGHVSPGEKVSVNSIGVRISADGVFVLGFGRDAALENRVEVTGSDGRKRTKLVKIGKRAYKIQRIDGLPQKKVTPPKMDWARIKKENALVKQARKLDDPRTDFLGGFVWPVKGRISGVYGSQRILNGTPKRPHMGVDVAAPNGTKVVAPADGMVTLVHNDMFYSGGTLLVDHGHGLTSSFLHLSRILVKKGSKVRQGEVIAEVGSTGRATGPHLHWGLNLFGTRLDPQLAAGPMDKK</sequence>
<evidence type="ECO:0000256" key="1">
    <source>
        <dbReference type="SAM" id="SignalP"/>
    </source>
</evidence>
<accession>A0A370DTN4</accession>
<dbReference type="Proteomes" id="UP000254771">
    <property type="component" value="Unassembled WGS sequence"/>
</dbReference>
<dbReference type="CDD" id="cd12797">
    <property type="entry name" value="M23_peptidase"/>
    <property type="match status" value="1"/>
</dbReference>
<dbReference type="Gene3D" id="2.70.70.10">
    <property type="entry name" value="Glucose Permease (Domain IIA)"/>
    <property type="match status" value="1"/>
</dbReference>
<dbReference type="FunFam" id="2.70.70.10:FF:000019">
    <property type="entry name" value="M23 family peptidase"/>
    <property type="match status" value="1"/>
</dbReference>
<dbReference type="PANTHER" id="PTHR21666:SF285">
    <property type="entry name" value="M23 FAMILY METALLOPEPTIDASE"/>
    <property type="match status" value="1"/>
</dbReference>
<dbReference type="InterPro" id="IPR011055">
    <property type="entry name" value="Dup_hybrid_motif"/>
</dbReference>
<dbReference type="InterPro" id="IPR050570">
    <property type="entry name" value="Cell_wall_metabolism_enzyme"/>
</dbReference>
<dbReference type="GO" id="GO:0004222">
    <property type="term" value="F:metalloendopeptidase activity"/>
    <property type="evidence" value="ECO:0007669"/>
    <property type="project" value="TreeGrafter"/>
</dbReference>
<gene>
    <name evidence="3" type="ORF">DIZ78_01835</name>
</gene>
<evidence type="ECO:0000313" key="3">
    <source>
        <dbReference type="EMBL" id="RDH88153.1"/>
    </source>
</evidence>
<dbReference type="AlphaFoldDB" id="A0A370DTN4"/>
<keyword evidence="4" id="KW-1185">Reference proteome</keyword>
<dbReference type="Pfam" id="PF01551">
    <property type="entry name" value="Peptidase_M23"/>
    <property type="match status" value="1"/>
</dbReference>
<name>A0A370DTN4_9GAMM</name>
<reference evidence="3 4" key="1">
    <citation type="journal article" date="2018" name="ISME J.">
        <title>Endosymbiont genomes yield clues of tubeworm success.</title>
        <authorList>
            <person name="Li Y."/>
            <person name="Liles M.R."/>
            <person name="Halanych K.M."/>
        </authorList>
    </citation>
    <scope>NUCLEOTIDE SEQUENCE [LARGE SCALE GENOMIC DNA]</scope>
    <source>
        <strain evidence="3">A1462</strain>
    </source>
</reference>
<dbReference type="InterPro" id="IPR016047">
    <property type="entry name" value="M23ase_b-sheet_dom"/>
</dbReference>
<feature type="chain" id="PRO_5016744514" evidence="1">
    <location>
        <begin position="27"/>
        <end position="280"/>
    </location>
</feature>
<evidence type="ECO:0000259" key="2">
    <source>
        <dbReference type="Pfam" id="PF01551"/>
    </source>
</evidence>
<feature type="signal peptide" evidence="1">
    <location>
        <begin position="1"/>
        <end position="26"/>
    </location>
</feature>
<dbReference type="PANTHER" id="PTHR21666">
    <property type="entry name" value="PEPTIDASE-RELATED"/>
    <property type="match status" value="1"/>
</dbReference>